<evidence type="ECO:0000256" key="1">
    <source>
        <dbReference type="ARBA" id="ARBA00022603"/>
    </source>
</evidence>
<sequence>MNWRTNVREFFNLRCFKVAMMRKLSLQVVAALLVISGGAQVALSATADDQEHAEASQANNPGKMPNFWDPATRLLMWIQQNEGLVDCEVGEVNAEGLRGVRARRDMKLHQVAVKLPKVMAITLKEWNVTSEEHALWMLKKKAVNKDWDKIMGPYWASLPPQGTIHTKETYPRDSLDLLQDGSMAAFVRVHQDFTANVLRGGKPHIVKNVKEELERDLSLDEFRYWTAVVSAYAFTFPDEASDDGKQIRIMLPLLDLLNHGNEGEANIGIMRDEDGSYLAYAKRPIKKGEELVHAYNKVCERNDQSLFHYGFIQDLDPPLLSALDTPNGNLYDTAEYTEADYEEGGSLATADEKKRLEELLASFPTTEAEDEKLLSGGGWMDKVLGKSKVEGELERMFVKFRMLRKKALRVTIEKLARILEGDKAEL</sequence>
<reference evidence="5 6" key="1">
    <citation type="submission" date="2024-06" db="EMBL/GenBank/DDBJ databases">
        <authorList>
            <person name="Kraege A."/>
            <person name="Thomma B."/>
        </authorList>
    </citation>
    <scope>NUCLEOTIDE SEQUENCE [LARGE SCALE GENOMIC DNA]</scope>
</reference>
<keyword evidence="2" id="KW-0808">Transferase</keyword>
<dbReference type="Proteomes" id="UP001497392">
    <property type="component" value="Unassembled WGS sequence"/>
</dbReference>
<evidence type="ECO:0000259" key="4">
    <source>
        <dbReference type="Pfam" id="PF00856"/>
    </source>
</evidence>
<dbReference type="InterPro" id="IPR036464">
    <property type="entry name" value="Rubisco_LSMT_subst-bd_sf"/>
</dbReference>
<dbReference type="EMBL" id="CAXHTA020000018">
    <property type="protein sequence ID" value="CAL5228250.1"/>
    <property type="molecule type" value="Genomic_DNA"/>
</dbReference>
<evidence type="ECO:0000313" key="6">
    <source>
        <dbReference type="Proteomes" id="UP001497392"/>
    </source>
</evidence>
<protein>
    <submittedName>
        <fullName evidence="5">G11349 protein</fullName>
    </submittedName>
</protein>
<dbReference type="PANTHER" id="PTHR13271:SF151">
    <property type="entry name" value="SET DOMAIN-CONTAINING PROTEIN 4"/>
    <property type="match status" value="1"/>
</dbReference>
<dbReference type="InterPro" id="IPR046341">
    <property type="entry name" value="SET_dom_sf"/>
</dbReference>
<dbReference type="Pfam" id="PF00856">
    <property type="entry name" value="SET"/>
    <property type="match status" value="1"/>
</dbReference>
<keyword evidence="3" id="KW-0949">S-adenosyl-L-methionine</keyword>
<keyword evidence="1" id="KW-0489">Methyltransferase</keyword>
<dbReference type="Gene3D" id="3.90.1410.10">
    <property type="entry name" value="set domain protein methyltransferase, domain 1"/>
    <property type="match status" value="1"/>
</dbReference>
<proteinExistence type="predicted"/>
<dbReference type="InterPro" id="IPR050600">
    <property type="entry name" value="SETD3_SETD6_MTase"/>
</dbReference>
<organism evidence="5 6">
    <name type="scientific">Coccomyxa viridis</name>
    <dbReference type="NCBI Taxonomy" id="1274662"/>
    <lineage>
        <taxon>Eukaryota</taxon>
        <taxon>Viridiplantae</taxon>
        <taxon>Chlorophyta</taxon>
        <taxon>core chlorophytes</taxon>
        <taxon>Trebouxiophyceae</taxon>
        <taxon>Trebouxiophyceae incertae sedis</taxon>
        <taxon>Coccomyxaceae</taxon>
        <taxon>Coccomyxa</taxon>
    </lineage>
</organism>
<dbReference type="SUPFAM" id="SSF82199">
    <property type="entry name" value="SET domain"/>
    <property type="match status" value="1"/>
</dbReference>
<accession>A0ABP1GAA1</accession>
<comment type="caution">
    <text evidence="5">The sequence shown here is derived from an EMBL/GenBank/DDBJ whole genome shotgun (WGS) entry which is preliminary data.</text>
</comment>
<gene>
    <name evidence="5" type="primary">g11349</name>
    <name evidence="5" type="ORF">VP750_LOCUS10156</name>
</gene>
<evidence type="ECO:0000256" key="3">
    <source>
        <dbReference type="ARBA" id="ARBA00022691"/>
    </source>
</evidence>
<feature type="domain" description="SET" evidence="4">
    <location>
        <begin position="98"/>
        <end position="296"/>
    </location>
</feature>
<keyword evidence="6" id="KW-1185">Reference proteome</keyword>
<evidence type="ECO:0000313" key="5">
    <source>
        <dbReference type="EMBL" id="CAL5228250.1"/>
    </source>
</evidence>
<evidence type="ECO:0000256" key="2">
    <source>
        <dbReference type="ARBA" id="ARBA00022679"/>
    </source>
</evidence>
<name>A0ABP1GAA1_9CHLO</name>
<dbReference type="SUPFAM" id="SSF81822">
    <property type="entry name" value="RuBisCo LSMT C-terminal, substrate-binding domain"/>
    <property type="match status" value="1"/>
</dbReference>
<dbReference type="InterPro" id="IPR001214">
    <property type="entry name" value="SET_dom"/>
</dbReference>
<dbReference type="PANTHER" id="PTHR13271">
    <property type="entry name" value="UNCHARACTERIZED PUTATIVE METHYLTRANSFERASE"/>
    <property type="match status" value="1"/>
</dbReference>
<dbReference type="CDD" id="cd10527">
    <property type="entry name" value="SET_LSMT"/>
    <property type="match status" value="1"/>
</dbReference>